<protein>
    <submittedName>
        <fullName evidence="1">Replication factor A protein</fullName>
    </submittedName>
</protein>
<evidence type="ECO:0000313" key="1">
    <source>
        <dbReference type="EMBL" id="MCH80271.1"/>
    </source>
</evidence>
<feature type="non-terminal residue" evidence="1">
    <location>
        <position position="1"/>
    </location>
</feature>
<reference evidence="1 2" key="1">
    <citation type="journal article" date="2018" name="Front. Plant Sci.">
        <title>Red Clover (Trifolium pratense) and Zigzag Clover (T. medium) - A Picture of Genomic Similarities and Differences.</title>
        <authorList>
            <person name="Dluhosova J."/>
            <person name="Istvanek J."/>
            <person name="Nedelnik J."/>
            <person name="Repkova J."/>
        </authorList>
    </citation>
    <scope>NUCLEOTIDE SEQUENCE [LARGE SCALE GENOMIC DNA]</scope>
    <source>
        <strain evidence="2">cv. 10/8</strain>
        <tissue evidence="1">Leaf</tissue>
    </source>
</reference>
<gene>
    <name evidence="1" type="ORF">A2U01_0001037</name>
</gene>
<comment type="caution">
    <text evidence="1">The sequence shown here is derived from an EMBL/GenBank/DDBJ whole genome shotgun (WGS) entry which is preliminary data.</text>
</comment>
<dbReference type="AlphaFoldDB" id="A0A392LZ47"/>
<evidence type="ECO:0000313" key="2">
    <source>
        <dbReference type="Proteomes" id="UP000265520"/>
    </source>
</evidence>
<organism evidence="1 2">
    <name type="scientific">Trifolium medium</name>
    <dbReference type="NCBI Taxonomy" id="97028"/>
    <lineage>
        <taxon>Eukaryota</taxon>
        <taxon>Viridiplantae</taxon>
        <taxon>Streptophyta</taxon>
        <taxon>Embryophyta</taxon>
        <taxon>Tracheophyta</taxon>
        <taxon>Spermatophyta</taxon>
        <taxon>Magnoliopsida</taxon>
        <taxon>eudicotyledons</taxon>
        <taxon>Gunneridae</taxon>
        <taxon>Pentapetalae</taxon>
        <taxon>rosids</taxon>
        <taxon>fabids</taxon>
        <taxon>Fabales</taxon>
        <taxon>Fabaceae</taxon>
        <taxon>Papilionoideae</taxon>
        <taxon>50 kb inversion clade</taxon>
        <taxon>NPAAA clade</taxon>
        <taxon>Hologalegina</taxon>
        <taxon>IRL clade</taxon>
        <taxon>Trifolieae</taxon>
        <taxon>Trifolium</taxon>
    </lineage>
</organism>
<sequence>DTFRCELSGNFVDEFRKILKNACVGLPIVVLQFVKINRVQGLLILCLDKVRIFLPLSHHVAMPTSSIALDFKKEYPFISIKTNPELSFFILNVRIAGVIDLHPWWHCLCMVVEDESGSTYINAYDHVLHSVAGLKTNNLERVKDFYINVVKSIFGKSVQFVVEKTSHEPHDTEAAFELLSVTADNEIIQRFVARGLCNTPSKVG</sequence>
<proteinExistence type="predicted"/>
<accession>A0A392LZ47</accession>
<name>A0A392LZ47_9FABA</name>
<keyword evidence="2" id="KW-1185">Reference proteome</keyword>
<dbReference type="EMBL" id="LXQA010000857">
    <property type="protein sequence ID" value="MCH80271.1"/>
    <property type="molecule type" value="Genomic_DNA"/>
</dbReference>
<dbReference type="Proteomes" id="UP000265520">
    <property type="component" value="Unassembled WGS sequence"/>
</dbReference>